<gene>
    <name evidence="2" type="ORF">CCACVL1_06622</name>
</gene>
<feature type="region of interest" description="Disordered" evidence="1">
    <location>
        <begin position="41"/>
        <end position="65"/>
    </location>
</feature>
<dbReference type="Gramene" id="OMO93167">
    <property type="protein sequence ID" value="OMO93167"/>
    <property type="gene ID" value="CCACVL1_06622"/>
</dbReference>
<organism evidence="2 3">
    <name type="scientific">Corchorus capsularis</name>
    <name type="common">Jute</name>
    <dbReference type="NCBI Taxonomy" id="210143"/>
    <lineage>
        <taxon>Eukaryota</taxon>
        <taxon>Viridiplantae</taxon>
        <taxon>Streptophyta</taxon>
        <taxon>Embryophyta</taxon>
        <taxon>Tracheophyta</taxon>
        <taxon>Spermatophyta</taxon>
        <taxon>Magnoliopsida</taxon>
        <taxon>eudicotyledons</taxon>
        <taxon>Gunneridae</taxon>
        <taxon>Pentapetalae</taxon>
        <taxon>rosids</taxon>
        <taxon>malvids</taxon>
        <taxon>Malvales</taxon>
        <taxon>Malvaceae</taxon>
        <taxon>Grewioideae</taxon>
        <taxon>Apeibeae</taxon>
        <taxon>Corchorus</taxon>
    </lineage>
</organism>
<evidence type="ECO:0000313" key="2">
    <source>
        <dbReference type="EMBL" id="OMO93167.1"/>
    </source>
</evidence>
<evidence type="ECO:0000313" key="3">
    <source>
        <dbReference type="Proteomes" id="UP000188268"/>
    </source>
</evidence>
<name>A0A1R3JEE2_COCAP</name>
<accession>A0A1R3JEE2</accession>
<dbReference type="EMBL" id="AWWV01008101">
    <property type="protein sequence ID" value="OMO93167.1"/>
    <property type="molecule type" value="Genomic_DNA"/>
</dbReference>
<protein>
    <submittedName>
        <fullName evidence="2">Uncharacterized protein</fullName>
    </submittedName>
</protein>
<dbReference type="Proteomes" id="UP000188268">
    <property type="component" value="Unassembled WGS sequence"/>
</dbReference>
<reference evidence="2 3" key="1">
    <citation type="submission" date="2013-09" db="EMBL/GenBank/DDBJ databases">
        <title>Corchorus capsularis genome sequencing.</title>
        <authorList>
            <person name="Alam M."/>
            <person name="Haque M.S."/>
            <person name="Islam M.S."/>
            <person name="Emdad E.M."/>
            <person name="Islam M.M."/>
            <person name="Ahmed B."/>
            <person name="Halim A."/>
            <person name="Hossen Q.M.M."/>
            <person name="Hossain M.Z."/>
            <person name="Ahmed R."/>
            <person name="Khan M.M."/>
            <person name="Islam R."/>
            <person name="Rashid M.M."/>
            <person name="Khan S.A."/>
            <person name="Rahman M.S."/>
            <person name="Alam M."/>
        </authorList>
    </citation>
    <scope>NUCLEOTIDE SEQUENCE [LARGE SCALE GENOMIC DNA]</scope>
    <source>
        <strain evidence="3">cv. CVL-1</strain>
        <tissue evidence="2">Whole seedling</tissue>
    </source>
</reference>
<keyword evidence="3" id="KW-1185">Reference proteome</keyword>
<dbReference type="AlphaFoldDB" id="A0A1R3JEE2"/>
<proteinExistence type="predicted"/>
<sequence>MKLMMKIMISSAILKQDMKRVSGKQHATMVIDIFQCAEREEKYGSPKGHPGDDKGQNSTNDVKKEPFNGVLIDGAISVRNNETMVVRMEVFVQEFDLVH</sequence>
<evidence type="ECO:0000256" key="1">
    <source>
        <dbReference type="SAM" id="MobiDB-lite"/>
    </source>
</evidence>
<comment type="caution">
    <text evidence="2">The sequence shown here is derived from an EMBL/GenBank/DDBJ whole genome shotgun (WGS) entry which is preliminary data.</text>
</comment>